<proteinExistence type="predicted"/>
<dbReference type="Proteomes" id="UP000789759">
    <property type="component" value="Unassembled WGS sequence"/>
</dbReference>
<evidence type="ECO:0000313" key="2">
    <source>
        <dbReference type="Proteomes" id="UP000789759"/>
    </source>
</evidence>
<evidence type="ECO:0000313" key="1">
    <source>
        <dbReference type="EMBL" id="CAG8800746.1"/>
    </source>
</evidence>
<protein>
    <submittedName>
        <fullName evidence="1">2947_t:CDS:1</fullName>
    </submittedName>
</protein>
<keyword evidence="2" id="KW-1185">Reference proteome</keyword>
<dbReference type="EMBL" id="CAJVQA010031137">
    <property type="protein sequence ID" value="CAG8800746.1"/>
    <property type="molecule type" value="Genomic_DNA"/>
</dbReference>
<accession>A0A9N9P8W5</accession>
<feature type="non-terminal residue" evidence="1">
    <location>
        <position position="59"/>
    </location>
</feature>
<reference evidence="1" key="1">
    <citation type="submission" date="2021-06" db="EMBL/GenBank/DDBJ databases">
        <authorList>
            <person name="Kallberg Y."/>
            <person name="Tangrot J."/>
            <person name="Rosling A."/>
        </authorList>
    </citation>
    <scope>NUCLEOTIDE SEQUENCE</scope>
    <source>
        <strain evidence="1">FL966</strain>
    </source>
</reference>
<name>A0A9N9P8W5_9GLOM</name>
<dbReference type="OrthoDB" id="5330842at2759"/>
<gene>
    <name evidence="1" type="ORF">CPELLU_LOCUS17695</name>
</gene>
<organism evidence="1 2">
    <name type="scientific">Cetraspora pellucida</name>
    <dbReference type="NCBI Taxonomy" id="1433469"/>
    <lineage>
        <taxon>Eukaryota</taxon>
        <taxon>Fungi</taxon>
        <taxon>Fungi incertae sedis</taxon>
        <taxon>Mucoromycota</taxon>
        <taxon>Glomeromycotina</taxon>
        <taxon>Glomeromycetes</taxon>
        <taxon>Diversisporales</taxon>
        <taxon>Gigasporaceae</taxon>
        <taxon>Cetraspora</taxon>
    </lineage>
</organism>
<comment type="caution">
    <text evidence="1">The sequence shown here is derived from an EMBL/GenBank/DDBJ whole genome shotgun (WGS) entry which is preliminary data.</text>
</comment>
<dbReference type="AlphaFoldDB" id="A0A9N9P8W5"/>
<sequence>NYTNNIEKWALWAHQHSFLLLQITTTNPLELYHSKLNKTTSKQHEFINLIFLHPIIIIS</sequence>